<feature type="transmembrane region" description="Helical" evidence="1">
    <location>
        <begin position="75"/>
        <end position="96"/>
    </location>
</feature>
<evidence type="ECO:0000313" key="2">
    <source>
        <dbReference type="EMBL" id="PPL14080.1"/>
    </source>
</evidence>
<organism evidence="2 3">
    <name type="scientific">Microterricola pindariensis</name>
    <dbReference type="NCBI Taxonomy" id="478010"/>
    <lineage>
        <taxon>Bacteria</taxon>
        <taxon>Bacillati</taxon>
        <taxon>Actinomycetota</taxon>
        <taxon>Actinomycetes</taxon>
        <taxon>Micrococcales</taxon>
        <taxon>Microbacteriaceae</taxon>
        <taxon>Microterricola</taxon>
    </lineage>
</organism>
<dbReference type="Proteomes" id="UP000237755">
    <property type="component" value="Unassembled WGS sequence"/>
</dbReference>
<feature type="transmembrane region" description="Helical" evidence="1">
    <location>
        <begin position="131"/>
        <end position="151"/>
    </location>
</feature>
<reference evidence="2 3" key="1">
    <citation type="journal article" date="2008" name="Int. J. Syst. Evol. Microbiol.">
        <title>Leifsonia pindariensis sp. nov., isolated from the Pindari glacier of the Indian Himalayas, and emended description of the genus Leifsonia.</title>
        <authorList>
            <person name="Reddy G.S."/>
            <person name="Prabagaran S.R."/>
            <person name="Shivaji S."/>
        </authorList>
    </citation>
    <scope>NUCLEOTIDE SEQUENCE [LARGE SCALE GENOMIC DNA]</scope>
    <source>
        <strain evidence="2 3">PON 10</strain>
    </source>
</reference>
<evidence type="ECO:0000313" key="3">
    <source>
        <dbReference type="Proteomes" id="UP000237755"/>
    </source>
</evidence>
<keyword evidence="1" id="KW-1133">Transmembrane helix</keyword>
<feature type="non-terminal residue" evidence="2">
    <location>
        <position position="279"/>
    </location>
</feature>
<protein>
    <submittedName>
        <fullName evidence="2">Uncharacterized protein</fullName>
    </submittedName>
</protein>
<keyword evidence="1" id="KW-0812">Transmembrane</keyword>
<evidence type="ECO:0000256" key="1">
    <source>
        <dbReference type="SAM" id="Phobius"/>
    </source>
</evidence>
<keyword evidence="1" id="KW-0472">Membrane</keyword>
<keyword evidence="3" id="KW-1185">Reference proteome</keyword>
<feature type="transmembrane region" description="Helical" evidence="1">
    <location>
        <begin position="183"/>
        <end position="204"/>
    </location>
</feature>
<comment type="caution">
    <text evidence="2">The sequence shown here is derived from an EMBL/GenBank/DDBJ whole genome shotgun (WGS) entry which is preliminary data.</text>
</comment>
<name>A0ABX5AQM9_9MICO</name>
<dbReference type="EMBL" id="MPZN01000124">
    <property type="protein sequence ID" value="PPL14080.1"/>
    <property type="molecule type" value="Genomic_DNA"/>
</dbReference>
<sequence length="279" mass="27228">MSTVALLVLDLALTIVGAGSWLAALSFAAGPVTPRRARPALLFSGLATLALLARVLLVLALSGSGWWFVQEKLAFSLPLQGLATAAALALAVPALLQAARRAAPAPDAAAGGDREGAAPSVPRLPARAPTALLGAALACAAGLLASTLIGYPLDLGAAAVLAALVLLGTGVGYAVFARAGRRMLIGFAGLGALVLVAGVAFSWMTSMVPPDFAGAQPGGGHASTHGIAAPGPVASAGPASAAGAADAVGVDSLRTPADVAGPRKEFTLRAATETIALAS</sequence>
<dbReference type="RefSeq" id="WP_202972977.1">
    <property type="nucleotide sequence ID" value="NZ_MPZN01000124.1"/>
</dbReference>
<feature type="transmembrane region" description="Helical" evidence="1">
    <location>
        <begin position="6"/>
        <end position="28"/>
    </location>
</feature>
<accession>A0ABX5AQM9</accession>
<gene>
    <name evidence="2" type="ORF">GY24_17205</name>
</gene>
<proteinExistence type="predicted"/>
<feature type="transmembrane region" description="Helical" evidence="1">
    <location>
        <begin position="157"/>
        <end position="176"/>
    </location>
</feature>
<feature type="transmembrane region" description="Helical" evidence="1">
    <location>
        <begin position="40"/>
        <end position="69"/>
    </location>
</feature>